<feature type="domain" description="J" evidence="3">
    <location>
        <begin position="5"/>
        <end position="69"/>
    </location>
</feature>
<dbReference type="OrthoDB" id="9779889at2"/>
<proteinExistence type="predicted"/>
<dbReference type="PRINTS" id="PR00625">
    <property type="entry name" value="JDOMAIN"/>
</dbReference>
<evidence type="ECO:0000313" key="4">
    <source>
        <dbReference type="EMBL" id="TDK67087.1"/>
    </source>
</evidence>
<keyword evidence="1" id="KW-0143">Chaperone</keyword>
<name>A0A4R5W5A8_9BURK</name>
<dbReference type="CDD" id="cd06257">
    <property type="entry name" value="DnaJ"/>
    <property type="match status" value="1"/>
</dbReference>
<sequence length="333" mass="36923">MKYKDFYETLGVERDAKADEIKKSYRKLAHKYHPDVSKDPKGEEKFKEVAEAYATLKDPDKRKEYDALGRRTAGEDFRPPPEWQNQYGASDSDFDDVDLSDLFRSFRTGGNFNARHQSNNYPENGQDYSVNTSVPLETIFSGGKADVTVELPELDDKGLPHRQRQTLRVTIPIGAKEGQRLRLVGKGGAGIHGGRAGDLYVVISIQPHPIYTVRGLDLYFDLLLSPWEAVLGTSILISTMSGSFNLTIKPGTSSGIKLRLAKQGLHNSAGAVGSLYAVVQIVVPKQVSEPEQKLYQQLADISHFTARTEDATQSAHQSSNQSAHQRTSKETTP</sequence>
<dbReference type="SUPFAM" id="SSF46565">
    <property type="entry name" value="Chaperone J-domain"/>
    <property type="match status" value="1"/>
</dbReference>
<dbReference type="Pfam" id="PF01556">
    <property type="entry name" value="DnaJ_C"/>
    <property type="match status" value="1"/>
</dbReference>
<dbReference type="RefSeq" id="WP_133325985.1">
    <property type="nucleotide sequence ID" value="NZ_SMYL01000002.1"/>
</dbReference>
<dbReference type="InterPro" id="IPR008971">
    <property type="entry name" value="HSP40/DnaJ_pept-bd"/>
</dbReference>
<protein>
    <submittedName>
        <fullName evidence="4">Molecular chaperone DnaJ</fullName>
    </submittedName>
</protein>
<dbReference type="SUPFAM" id="SSF49493">
    <property type="entry name" value="HSP40/DnaJ peptide-binding domain"/>
    <property type="match status" value="2"/>
</dbReference>
<dbReference type="InterPro" id="IPR001623">
    <property type="entry name" value="DnaJ_domain"/>
</dbReference>
<dbReference type="PROSITE" id="PS00636">
    <property type="entry name" value="DNAJ_1"/>
    <property type="match status" value="1"/>
</dbReference>
<accession>A0A4R5W5A8</accession>
<dbReference type="GO" id="GO:0042026">
    <property type="term" value="P:protein refolding"/>
    <property type="evidence" value="ECO:0007669"/>
    <property type="project" value="TreeGrafter"/>
</dbReference>
<organism evidence="4 5">
    <name type="scientific">Sapientia aquatica</name>
    <dbReference type="NCBI Taxonomy" id="1549640"/>
    <lineage>
        <taxon>Bacteria</taxon>
        <taxon>Pseudomonadati</taxon>
        <taxon>Pseudomonadota</taxon>
        <taxon>Betaproteobacteria</taxon>
        <taxon>Burkholderiales</taxon>
        <taxon>Oxalobacteraceae</taxon>
        <taxon>Sapientia</taxon>
    </lineage>
</organism>
<gene>
    <name evidence="4" type="ORF">E2I14_04775</name>
</gene>
<dbReference type="GO" id="GO:0005737">
    <property type="term" value="C:cytoplasm"/>
    <property type="evidence" value="ECO:0007669"/>
    <property type="project" value="TreeGrafter"/>
</dbReference>
<dbReference type="Proteomes" id="UP000294829">
    <property type="component" value="Unassembled WGS sequence"/>
</dbReference>
<dbReference type="Gene3D" id="1.10.287.110">
    <property type="entry name" value="DnaJ domain"/>
    <property type="match status" value="1"/>
</dbReference>
<dbReference type="AlphaFoldDB" id="A0A4R5W5A8"/>
<evidence type="ECO:0000256" key="2">
    <source>
        <dbReference type="SAM" id="MobiDB-lite"/>
    </source>
</evidence>
<feature type="compositionally biased region" description="Basic and acidic residues" evidence="2">
    <location>
        <begin position="70"/>
        <end position="79"/>
    </location>
</feature>
<dbReference type="PANTHER" id="PTHR43096:SF52">
    <property type="entry name" value="DNAJ HOMOLOG 1, MITOCHONDRIAL-RELATED"/>
    <property type="match status" value="1"/>
</dbReference>
<feature type="region of interest" description="Disordered" evidence="2">
    <location>
        <begin position="70"/>
        <end position="91"/>
    </location>
</feature>
<dbReference type="SMART" id="SM00271">
    <property type="entry name" value="DnaJ"/>
    <property type="match status" value="1"/>
</dbReference>
<evidence type="ECO:0000256" key="1">
    <source>
        <dbReference type="ARBA" id="ARBA00023186"/>
    </source>
</evidence>
<evidence type="ECO:0000313" key="5">
    <source>
        <dbReference type="Proteomes" id="UP000294829"/>
    </source>
</evidence>
<dbReference type="EMBL" id="SMYL01000002">
    <property type="protein sequence ID" value="TDK67087.1"/>
    <property type="molecule type" value="Genomic_DNA"/>
</dbReference>
<feature type="region of interest" description="Disordered" evidence="2">
    <location>
        <begin position="306"/>
        <end position="333"/>
    </location>
</feature>
<dbReference type="InterPro" id="IPR036869">
    <property type="entry name" value="J_dom_sf"/>
</dbReference>
<dbReference type="PANTHER" id="PTHR43096">
    <property type="entry name" value="DNAJ HOMOLOG 1, MITOCHONDRIAL-RELATED"/>
    <property type="match status" value="1"/>
</dbReference>
<dbReference type="PROSITE" id="PS50076">
    <property type="entry name" value="DNAJ_2"/>
    <property type="match status" value="1"/>
</dbReference>
<feature type="compositionally biased region" description="Low complexity" evidence="2">
    <location>
        <begin position="313"/>
        <end position="325"/>
    </location>
</feature>
<comment type="caution">
    <text evidence="4">The sequence shown here is derived from an EMBL/GenBank/DDBJ whole genome shotgun (WGS) entry which is preliminary data.</text>
</comment>
<dbReference type="InterPro" id="IPR002939">
    <property type="entry name" value="DnaJ_C"/>
</dbReference>
<dbReference type="Gene3D" id="2.60.260.20">
    <property type="entry name" value="Urease metallochaperone UreE, N-terminal domain"/>
    <property type="match status" value="2"/>
</dbReference>
<reference evidence="4 5" key="1">
    <citation type="submission" date="2019-03" db="EMBL/GenBank/DDBJ databases">
        <title>Sapientia aquatica gen. nov., sp. nov., isolated from a crater lake.</title>
        <authorList>
            <person name="Felfoldi T."/>
            <person name="Szabo A."/>
            <person name="Toth E."/>
            <person name="Schumann P."/>
            <person name="Keki Z."/>
            <person name="Marialigeti K."/>
            <person name="Mathe I."/>
        </authorList>
    </citation>
    <scope>NUCLEOTIDE SEQUENCE [LARGE SCALE GENOMIC DNA]</scope>
    <source>
        <strain evidence="4 5">SA-152</strain>
    </source>
</reference>
<dbReference type="InterPro" id="IPR018253">
    <property type="entry name" value="DnaJ_domain_CS"/>
</dbReference>
<evidence type="ECO:0000259" key="3">
    <source>
        <dbReference type="PROSITE" id="PS50076"/>
    </source>
</evidence>
<dbReference type="GO" id="GO:0051082">
    <property type="term" value="F:unfolded protein binding"/>
    <property type="evidence" value="ECO:0007669"/>
    <property type="project" value="InterPro"/>
</dbReference>
<dbReference type="Pfam" id="PF00226">
    <property type="entry name" value="DnaJ"/>
    <property type="match status" value="1"/>
</dbReference>
<keyword evidence="5" id="KW-1185">Reference proteome</keyword>
<dbReference type="CDD" id="cd10747">
    <property type="entry name" value="DnaJ_C"/>
    <property type="match status" value="1"/>
</dbReference>